<gene>
    <name evidence="2" type="ORF">PXEA_LOCUS27641</name>
</gene>
<accession>A0A3S5AWW1</accession>
<organism evidence="2 3">
    <name type="scientific">Protopolystoma xenopodis</name>
    <dbReference type="NCBI Taxonomy" id="117903"/>
    <lineage>
        <taxon>Eukaryota</taxon>
        <taxon>Metazoa</taxon>
        <taxon>Spiralia</taxon>
        <taxon>Lophotrochozoa</taxon>
        <taxon>Platyhelminthes</taxon>
        <taxon>Monogenea</taxon>
        <taxon>Polyopisthocotylea</taxon>
        <taxon>Polystomatidea</taxon>
        <taxon>Polystomatidae</taxon>
        <taxon>Protopolystoma</taxon>
    </lineage>
</organism>
<evidence type="ECO:0000313" key="3">
    <source>
        <dbReference type="Proteomes" id="UP000784294"/>
    </source>
</evidence>
<keyword evidence="3" id="KW-1185">Reference proteome</keyword>
<dbReference type="Proteomes" id="UP000784294">
    <property type="component" value="Unassembled WGS sequence"/>
</dbReference>
<dbReference type="EMBL" id="CAAALY010247186">
    <property type="protein sequence ID" value="VEL34201.1"/>
    <property type="molecule type" value="Genomic_DNA"/>
</dbReference>
<name>A0A3S5AWW1_9PLAT</name>
<evidence type="ECO:0000256" key="1">
    <source>
        <dbReference type="SAM" id="MobiDB-lite"/>
    </source>
</evidence>
<proteinExistence type="predicted"/>
<protein>
    <submittedName>
        <fullName evidence="2">Uncharacterized protein</fullName>
    </submittedName>
</protein>
<comment type="caution">
    <text evidence="2">The sequence shown here is derived from an EMBL/GenBank/DDBJ whole genome shotgun (WGS) entry which is preliminary data.</text>
</comment>
<feature type="region of interest" description="Disordered" evidence="1">
    <location>
        <begin position="1"/>
        <end position="27"/>
    </location>
</feature>
<reference evidence="2" key="1">
    <citation type="submission" date="2018-11" db="EMBL/GenBank/DDBJ databases">
        <authorList>
            <consortium name="Pathogen Informatics"/>
        </authorList>
    </citation>
    <scope>NUCLEOTIDE SEQUENCE</scope>
</reference>
<evidence type="ECO:0000313" key="2">
    <source>
        <dbReference type="EMBL" id="VEL34201.1"/>
    </source>
</evidence>
<sequence length="92" mass="10332">MAELTDDADHDAGETSENVPNLRSDAGNYDTYYGRGLRARCVLLSLTNNNTKMQQRGQPIFINRKDCDHIRGHTILIFISSIKVKSNHPSIT</sequence>
<dbReference type="AlphaFoldDB" id="A0A3S5AWW1"/>